<dbReference type="KEGG" id="halu:HUG12_00720"/>
<dbReference type="InterPro" id="IPR045079">
    <property type="entry name" value="Oxoprolinase-like"/>
</dbReference>
<feature type="domain" description="Hydantoinase/oxoprolinase N-terminal" evidence="2">
    <location>
        <begin position="4"/>
        <end position="183"/>
    </location>
</feature>
<gene>
    <name evidence="4" type="ORF">HUG12_00720</name>
</gene>
<dbReference type="RefSeq" id="WP_179266939.1">
    <property type="nucleotide sequence ID" value="NZ_CP058579.1"/>
</dbReference>
<evidence type="ECO:0000313" key="4">
    <source>
        <dbReference type="EMBL" id="QLG60353.1"/>
    </source>
</evidence>
<evidence type="ECO:0000313" key="5">
    <source>
        <dbReference type="Proteomes" id="UP000509626"/>
    </source>
</evidence>
<accession>A0A7D5L837</accession>
<evidence type="ECO:0000259" key="3">
    <source>
        <dbReference type="Pfam" id="PF19278"/>
    </source>
</evidence>
<dbReference type="GO" id="GO:0017168">
    <property type="term" value="F:5-oxoprolinase (ATP-hydrolyzing) activity"/>
    <property type="evidence" value="ECO:0007669"/>
    <property type="project" value="TreeGrafter"/>
</dbReference>
<protein>
    <submittedName>
        <fullName evidence="4">Hydantoinase/oxoprolinase family protein</fullName>
    </submittedName>
</protein>
<evidence type="ECO:0000259" key="2">
    <source>
        <dbReference type="Pfam" id="PF05378"/>
    </source>
</evidence>
<dbReference type="InterPro" id="IPR043129">
    <property type="entry name" value="ATPase_NBD"/>
</dbReference>
<dbReference type="InterPro" id="IPR008040">
    <property type="entry name" value="Hydant_A_N"/>
</dbReference>
<dbReference type="AlphaFoldDB" id="A0A7D5L837"/>
<dbReference type="InterPro" id="IPR002821">
    <property type="entry name" value="Hydantoinase_A"/>
</dbReference>
<keyword evidence="5" id="KW-1185">Reference proteome</keyword>
<dbReference type="Pfam" id="PF01968">
    <property type="entry name" value="Hydantoinase_A"/>
    <property type="match status" value="1"/>
</dbReference>
<dbReference type="Pfam" id="PF05378">
    <property type="entry name" value="Hydant_A_N"/>
    <property type="match status" value="1"/>
</dbReference>
<evidence type="ECO:0000259" key="1">
    <source>
        <dbReference type="Pfam" id="PF01968"/>
    </source>
</evidence>
<dbReference type="SUPFAM" id="SSF53067">
    <property type="entry name" value="Actin-like ATPase domain"/>
    <property type="match status" value="1"/>
</dbReference>
<feature type="domain" description="Hydantoinase A/oxoprolinase" evidence="1">
    <location>
        <begin position="205"/>
        <end position="498"/>
    </location>
</feature>
<dbReference type="PANTHER" id="PTHR11365:SF23">
    <property type="entry name" value="HYPOTHETICAL 5-OXOPROLINASE (EUROFUNG)-RELATED"/>
    <property type="match status" value="1"/>
</dbReference>
<feature type="domain" description="Acetophenone carboxylase-like C-terminal" evidence="3">
    <location>
        <begin position="513"/>
        <end position="682"/>
    </location>
</feature>
<dbReference type="GeneID" id="56035937"/>
<name>A0A7D5L837_9EURY</name>
<dbReference type="InterPro" id="IPR049517">
    <property type="entry name" value="ACX-like_C"/>
</dbReference>
<reference evidence="4 5" key="1">
    <citation type="submission" date="2020-06" db="EMBL/GenBank/DDBJ databases">
        <title>NJ-3-1, isolated from saline soil.</title>
        <authorList>
            <person name="Cui H.L."/>
            <person name="Shi X."/>
        </authorList>
    </citation>
    <scope>NUCLEOTIDE SEQUENCE [LARGE SCALE GENOMIC DNA]</scope>
    <source>
        <strain evidence="4 5">NJ-3-1</strain>
    </source>
</reference>
<dbReference type="EMBL" id="CP058579">
    <property type="protein sequence ID" value="QLG60353.1"/>
    <property type="molecule type" value="Genomic_DNA"/>
</dbReference>
<dbReference type="GO" id="GO:0006749">
    <property type="term" value="P:glutathione metabolic process"/>
    <property type="evidence" value="ECO:0007669"/>
    <property type="project" value="TreeGrafter"/>
</dbReference>
<organism evidence="4 5">
    <name type="scientific">Halorarum salinum</name>
    <dbReference type="NCBI Taxonomy" id="2743089"/>
    <lineage>
        <taxon>Archaea</taxon>
        <taxon>Methanobacteriati</taxon>
        <taxon>Methanobacteriota</taxon>
        <taxon>Stenosarchaea group</taxon>
        <taxon>Halobacteria</taxon>
        <taxon>Halobacteriales</taxon>
        <taxon>Haloferacaceae</taxon>
        <taxon>Halorarum</taxon>
    </lineage>
</organism>
<dbReference type="GO" id="GO:0005829">
    <property type="term" value="C:cytosol"/>
    <property type="evidence" value="ECO:0007669"/>
    <property type="project" value="TreeGrafter"/>
</dbReference>
<dbReference type="Pfam" id="PF19278">
    <property type="entry name" value="Hydant_A_C"/>
    <property type="match status" value="1"/>
</dbReference>
<dbReference type="Proteomes" id="UP000509626">
    <property type="component" value="Chromosome"/>
</dbReference>
<sequence>MRILGIDIGGTFTDVYLVDNETEDQTIHKVSTTPEDPSEGALKGTREICEMTGTDPGEIDYVLHGTTIATNAVLEHEGVETGMLTTENYRDIVHIGRHQRPQNYSIQQDIPWQKNPLVKRRHRKTVPERVTANGEVETPLDEDAVEARARELEADGVESVAISFLFSYLNDDHERRAKEIVQDVHPDAYVTTSAEVYPQFREFERFTTTAMNASIGPTVVDYISRFKDELREYGITADLHVMQSNGGIATEDMIKETAVTLLLSGPAAGVLGGKWRGSANTPSSEDTNVITFDMGGTSADIGIVSGNEIVEANVRETEIGGYPVMVPMIDIETIGAGGGSIAYLDAADAFRVGPKSAGAMPGPIAYDRGGTEPTVTDAHVALGRIHPDFFLGGGMDLATERPREVIEETLADPLGMSPKDTALGVLQIVNNNMANAIRSKTIQKGRDPKRFTLVSFGGAGPMHAADIARELDIPRTIVPSSPGVLSAVGLTTTDLQYDEINTKFSMLGELNRDELQADYDELVGGVRDHLLNAGIDAEDIALEMTADCRYEGQGYELNIPVGQGERVDSVEHIRDAFHEYHEGEFGHNFPENPIELVNERVTAYGELPSSKLIEVAQVEGDAEDNVLFTEDVHFGVDGEARAHETPFLERSALGAGHELEGPAIIGEKDSTIIVPPDFDARVLRYGDIELTRTPTTR</sequence>
<dbReference type="OrthoDB" id="8261at2157"/>
<dbReference type="PANTHER" id="PTHR11365">
    <property type="entry name" value="5-OXOPROLINASE RELATED"/>
    <property type="match status" value="1"/>
</dbReference>
<proteinExistence type="predicted"/>